<dbReference type="GO" id="GO:0006887">
    <property type="term" value="P:exocytosis"/>
    <property type="evidence" value="ECO:0007669"/>
    <property type="project" value="UniProtKB-KW"/>
</dbReference>
<dbReference type="InterPro" id="IPR036322">
    <property type="entry name" value="WD40_repeat_dom_sf"/>
</dbReference>
<dbReference type="GO" id="GO:0051294">
    <property type="term" value="P:establishment of spindle orientation"/>
    <property type="evidence" value="ECO:0007669"/>
    <property type="project" value="TreeGrafter"/>
</dbReference>
<dbReference type="GO" id="GO:0032878">
    <property type="term" value="P:regulation of establishment or maintenance of cell polarity"/>
    <property type="evidence" value="ECO:0007669"/>
    <property type="project" value="TreeGrafter"/>
</dbReference>
<dbReference type="GO" id="GO:0008593">
    <property type="term" value="P:regulation of Notch signaling pathway"/>
    <property type="evidence" value="ECO:0007669"/>
    <property type="project" value="TreeGrafter"/>
</dbReference>
<evidence type="ECO:0000313" key="8">
    <source>
        <dbReference type="EMBL" id="KAK8775573.1"/>
    </source>
</evidence>
<feature type="compositionally biased region" description="Basic and acidic residues" evidence="6">
    <location>
        <begin position="688"/>
        <end position="705"/>
    </location>
</feature>
<feature type="compositionally biased region" description="Basic residues" evidence="6">
    <location>
        <begin position="676"/>
        <end position="687"/>
    </location>
</feature>
<comment type="similarity">
    <text evidence="1">Belongs to the WD repeat L(2)GL family.</text>
</comment>
<dbReference type="GO" id="GO:0045159">
    <property type="term" value="F:myosin II binding"/>
    <property type="evidence" value="ECO:0007669"/>
    <property type="project" value="TreeGrafter"/>
</dbReference>
<dbReference type="InterPro" id="IPR013577">
    <property type="entry name" value="LLGL2"/>
</dbReference>
<dbReference type="GO" id="GO:0019905">
    <property type="term" value="F:syntaxin binding"/>
    <property type="evidence" value="ECO:0007669"/>
    <property type="project" value="TreeGrafter"/>
</dbReference>
<feature type="compositionally biased region" description="Basic and acidic residues" evidence="6">
    <location>
        <begin position="1043"/>
        <end position="1057"/>
    </location>
</feature>
<dbReference type="InterPro" id="IPR000664">
    <property type="entry name" value="Lethal2_giant"/>
</dbReference>
<dbReference type="GO" id="GO:0006893">
    <property type="term" value="P:Golgi to plasma membrane transport"/>
    <property type="evidence" value="ECO:0007669"/>
    <property type="project" value="TreeGrafter"/>
</dbReference>
<protein>
    <recommendedName>
        <fullName evidence="7">Lethal giant larvae homologue 2 domain-containing protein</fullName>
    </recommendedName>
</protein>
<evidence type="ECO:0000259" key="7">
    <source>
        <dbReference type="Pfam" id="PF08366"/>
    </source>
</evidence>
<evidence type="ECO:0000256" key="3">
    <source>
        <dbReference type="ARBA" id="ARBA00022574"/>
    </source>
</evidence>
<keyword evidence="9" id="KW-1185">Reference proteome</keyword>
<name>A0AAQ4EMC0_AMBAM</name>
<feature type="region of interest" description="Disordered" evidence="6">
    <location>
        <begin position="652"/>
        <end position="742"/>
    </location>
</feature>
<feature type="region of interest" description="Disordered" evidence="6">
    <location>
        <begin position="971"/>
        <end position="1087"/>
    </location>
</feature>
<gene>
    <name evidence="8" type="ORF">V5799_031079</name>
</gene>
<feature type="compositionally biased region" description="Low complexity" evidence="6">
    <location>
        <begin position="1032"/>
        <end position="1042"/>
    </location>
</feature>
<dbReference type="PANTHER" id="PTHR10241:SF29">
    <property type="entry name" value="LETHAL(2) GIANT LARVAE PROTEIN"/>
    <property type="match status" value="1"/>
</dbReference>
<reference evidence="8 9" key="1">
    <citation type="journal article" date="2023" name="Arcadia Sci">
        <title>De novo assembly of a long-read Amblyomma americanum tick genome.</title>
        <authorList>
            <person name="Chou S."/>
            <person name="Poskanzer K.E."/>
            <person name="Rollins M."/>
            <person name="Thuy-Boun P.S."/>
        </authorList>
    </citation>
    <scope>NUCLEOTIDE SEQUENCE [LARGE SCALE GENOMIC DNA]</scope>
    <source>
        <strain evidence="8">F_SG_1</strain>
        <tissue evidence="8">Salivary glands</tissue>
    </source>
</reference>
<dbReference type="GO" id="GO:0005096">
    <property type="term" value="F:GTPase activator activity"/>
    <property type="evidence" value="ECO:0007669"/>
    <property type="project" value="TreeGrafter"/>
</dbReference>
<dbReference type="SMART" id="SM00320">
    <property type="entry name" value="WD40"/>
    <property type="match status" value="6"/>
</dbReference>
<feature type="domain" description="Lethal giant larvae homologue 2" evidence="7">
    <location>
        <begin position="291"/>
        <end position="389"/>
    </location>
</feature>
<keyword evidence="4" id="KW-0677">Repeat</keyword>
<accession>A0AAQ4EMC0</accession>
<dbReference type="Proteomes" id="UP001321473">
    <property type="component" value="Unassembled WGS sequence"/>
</dbReference>
<dbReference type="Gene3D" id="2.130.10.10">
    <property type="entry name" value="YVTN repeat-like/Quinoprotein amine dehydrogenase"/>
    <property type="match status" value="2"/>
</dbReference>
<feature type="repeat" description="WD" evidence="5">
    <location>
        <begin position="454"/>
        <end position="468"/>
    </location>
</feature>
<dbReference type="PRINTS" id="PR00962">
    <property type="entry name" value="LETHAL2GIANT"/>
</dbReference>
<dbReference type="SUPFAM" id="SSF50978">
    <property type="entry name" value="WD40 repeat-like"/>
    <property type="match status" value="2"/>
</dbReference>
<feature type="compositionally biased region" description="Basic and acidic residues" evidence="6">
    <location>
        <begin position="1018"/>
        <end position="1031"/>
    </location>
</feature>
<dbReference type="EMBL" id="JARKHS020013936">
    <property type="protein sequence ID" value="KAK8775573.1"/>
    <property type="molecule type" value="Genomic_DNA"/>
</dbReference>
<dbReference type="GO" id="GO:0030864">
    <property type="term" value="C:cortical actin cytoskeleton"/>
    <property type="evidence" value="ECO:0007669"/>
    <property type="project" value="TreeGrafter"/>
</dbReference>
<dbReference type="GO" id="GO:0005886">
    <property type="term" value="C:plasma membrane"/>
    <property type="evidence" value="ECO:0007669"/>
    <property type="project" value="TreeGrafter"/>
</dbReference>
<evidence type="ECO:0000256" key="6">
    <source>
        <dbReference type="SAM" id="MobiDB-lite"/>
    </source>
</evidence>
<evidence type="ECO:0000256" key="2">
    <source>
        <dbReference type="ARBA" id="ARBA00022483"/>
    </source>
</evidence>
<dbReference type="InterPro" id="IPR001680">
    <property type="entry name" value="WD40_rpt"/>
</dbReference>
<keyword evidence="2" id="KW-0268">Exocytosis</keyword>
<keyword evidence="3 5" id="KW-0853">WD repeat</keyword>
<dbReference type="Pfam" id="PF08366">
    <property type="entry name" value="LLGL"/>
    <property type="match status" value="1"/>
</dbReference>
<evidence type="ECO:0000256" key="1">
    <source>
        <dbReference type="ARBA" id="ARBA00008070"/>
    </source>
</evidence>
<dbReference type="GO" id="GO:0030866">
    <property type="term" value="P:cortical actin cytoskeleton organization"/>
    <property type="evidence" value="ECO:0007669"/>
    <property type="project" value="TreeGrafter"/>
</dbReference>
<comment type="caution">
    <text evidence="8">The sequence shown here is derived from an EMBL/GenBank/DDBJ whole genome shotgun (WGS) entry which is preliminary data.</text>
</comment>
<proteinExistence type="inferred from homology"/>
<feature type="compositionally biased region" description="Polar residues" evidence="6">
    <location>
        <begin position="1066"/>
        <end position="1085"/>
    </location>
</feature>
<dbReference type="InterPro" id="IPR015943">
    <property type="entry name" value="WD40/YVTN_repeat-like_dom_sf"/>
</dbReference>
<dbReference type="PROSITE" id="PS50082">
    <property type="entry name" value="WD_REPEATS_2"/>
    <property type="match status" value="1"/>
</dbReference>
<sequence>MLGSGRIRIETYVRRPLWRLLISDAPLPWADVYTLKSIHCLNSEDAQRELFAFNKTACHGFPHCPTALAWDPFLELFAIGTKTGSLRVYGAPGVEYVVEHDATSPVIELHFVPKQGRLITLLENNTLHLWEINMKGAESVLEHVESCTVDSKLRIFTCSVQSSGDHLYLGTEGGNIHLLDIKSFQMTDTIIYQDLVTQNVPEDYKINPGGVEAIAEHPLDPNKMVIGYSRGLMVLWDNQSLNADQTYICNKDLHSVSWHGSGTKFMSAHNDCSYFVWGVNTSKAIESVEQCYGPYPCKAINKILWKRTTGKDDFIIFSGGMPRANYGERHTVSVKHGGTSKVLDLTSKVVDFFTVDKEADDPECAEPVALVILAEEELVVVDLSSDEWPSFALPCLSSLHSSAITCTNHFANVPQDVWDKLLDVGRKQAVSCSNKPWPLVGGRVTGEAPSQHDLLVTGHEDGSVRFWDASGSCLRQLLTLRTARLFGAGDGPSGFHSAQEEEEEEEWLHFHKVGTFDPYSDDPRLAVKKVLFCLQTGRLVVAGTAGQVVCFAFDPEESENTPEAVQLNFVGDRDSFVWKGHDPLQVKSCSVKSEAGFHPDLVLQLSPPAGVTALALHSKWGLIAAGTAHGFGVLDFVQKKVVVSKCTLNPHDLAASGDMMSRRKSFKKSLRESFRRLRKGRSQRGRKDKSMTKSPDSRRPRRGEEEGPSSAVASPASRHNESAIDPGSPLSEAKPVERQVEARSSDDALSSMVRCLCFSSSFILHSAATTPTLWAGTNAGAIFVYTLAFPPSDKRDSDPVQCTLGKEIHLKHKAPVISIHIIDARGYPISDPFEEDPKGLVPPQRVLICSEEQLKVFTLPSLKPFGKLKLTAHEGARLRKSAVARFHSRSDPARVEYCLAVLSNLGEVALHSLPDLRRQMLESCLRREDINGICSLVFTKDGEGFYLSSPCEFERFSLSAKRMVAPHCQVDLPEGVRPQPPQPQEPQGGKEEEGAPTEVAAEGDQKEVAVDVEASQAKAEETVESVEKKPELSSSPATSPTSPKEESSEGGDDDKGGLDSPPDSGISSLVITKNESNFTTTTSTVGDLKSLELEDLLPADHEALAEKLRSECKIEVVREKRTVVVVREETLVNGSSPTN</sequence>
<dbReference type="PANTHER" id="PTHR10241">
    <property type="entry name" value="LETHAL 2 GIANT LARVAE PROTEIN"/>
    <property type="match status" value="1"/>
</dbReference>
<evidence type="ECO:0000256" key="4">
    <source>
        <dbReference type="ARBA" id="ARBA00022737"/>
    </source>
</evidence>
<organism evidence="8 9">
    <name type="scientific">Amblyomma americanum</name>
    <name type="common">Lone star tick</name>
    <dbReference type="NCBI Taxonomy" id="6943"/>
    <lineage>
        <taxon>Eukaryota</taxon>
        <taxon>Metazoa</taxon>
        <taxon>Ecdysozoa</taxon>
        <taxon>Arthropoda</taxon>
        <taxon>Chelicerata</taxon>
        <taxon>Arachnida</taxon>
        <taxon>Acari</taxon>
        <taxon>Parasitiformes</taxon>
        <taxon>Ixodida</taxon>
        <taxon>Ixodoidea</taxon>
        <taxon>Ixodidae</taxon>
        <taxon>Amblyomminae</taxon>
        <taxon>Amblyomma</taxon>
    </lineage>
</organism>
<evidence type="ECO:0000256" key="5">
    <source>
        <dbReference type="PROSITE-ProRule" id="PRU00221"/>
    </source>
</evidence>
<evidence type="ECO:0000313" key="9">
    <source>
        <dbReference type="Proteomes" id="UP001321473"/>
    </source>
</evidence>
<dbReference type="AlphaFoldDB" id="A0AAQ4EMC0"/>